<dbReference type="SMART" id="SM00347">
    <property type="entry name" value="HTH_MARR"/>
    <property type="match status" value="1"/>
</dbReference>
<dbReference type="InterPro" id="IPR039422">
    <property type="entry name" value="MarR/SlyA-like"/>
</dbReference>
<protein>
    <submittedName>
        <fullName evidence="5">MarR family transcriptional regulator</fullName>
    </submittedName>
</protein>
<dbReference type="PROSITE" id="PS50995">
    <property type="entry name" value="HTH_MARR_2"/>
    <property type="match status" value="1"/>
</dbReference>
<dbReference type="PANTHER" id="PTHR33164:SF43">
    <property type="entry name" value="HTH-TYPE TRANSCRIPTIONAL REPRESSOR YETL"/>
    <property type="match status" value="1"/>
</dbReference>
<keyword evidence="3" id="KW-0804">Transcription</keyword>
<evidence type="ECO:0000313" key="6">
    <source>
        <dbReference type="Proteomes" id="UP000680815"/>
    </source>
</evidence>
<dbReference type="InterPro" id="IPR023187">
    <property type="entry name" value="Tscrpt_reg_MarR-type_CS"/>
</dbReference>
<dbReference type="RefSeq" id="WP_209349971.1">
    <property type="nucleotide sequence ID" value="NZ_JAGIYZ010000001.1"/>
</dbReference>
<dbReference type="InterPro" id="IPR036388">
    <property type="entry name" value="WH-like_DNA-bd_sf"/>
</dbReference>
<accession>A0ABS4AMM6</accession>
<gene>
    <name evidence="5" type="ORF">J5Y09_01675</name>
</gene>
<dbReference type="SUPFAM" id="SSF46785">
    <property type="entry name" value="Winged helix' DNA-binding domain"/>
    <property type="match status" value="1"/>
</dbReference>
<sequence length="153" mass="16699">MSTSQPPPDDPPLFALMNEVGIIEQLARNRFDAAQADGLLLSHFVLLNHLVRVGDGTTPARIANALQLARGAVTNTMQRLEERGLIRLAPDAEDGRVKRVFLTRAGRARRERAVRDATAALAPLLADLPAGSVEALIPGLREIRRRLDRARDG</sequence>
<dbReference type="InterPro" id="IPR036390">
    <property type="entry name" value="WH_DNA-bd_sf"/>
</dbReference>
<dbReference type="EMBL" id="JAGIYZ010000001">
    <property type="protein sequence ID" value="MBP0462609.1"/>
    <property type="molecule type" value="Genomic_DNA"/>
</dbReference>
<feature type="domain" description="HTH marR-type" evidence="4">
    <location>
        <begin position="10"/>
        <end position="145"/>
    </location>
</feature>
<evidence type="ECO:0000259" key="4">
    <source>
        <dbReference type="PROSITE" id="PS50995"/>
    </source>
</evidence>
<keyword evidence="2" id="KW-0238">DNA-binding</keyword>
<evidence type="ECO:0000256" key="3">
    <source>
        <dbReference type="ARBA" id="ARBA00023163"/>
    </source>
</evidence>
<dbReference type="Gene3D" id="1.10.10.10">
    <property type="entry name" value="Winged helix-like DNA-binding domain superfamily/Winged helix DNA-binding domain"/>
    <property type="match status" value="1"/>
</dbReference>
<dbReference type="PANTHER" id="PTHR33164">
    <property type="entry name" value="TRANSCRIPTIONAL REGULATOR, MARR FAMILY"/>
    <property type="match status" value="1"/>
</dbReference>
<dbReference type="Pfam" id="PF12802">
    <property type="entry name" value="MarR_2"/>
    <property type="match status" value="1"/>
</dbReference>
<name>A0ABS4AMM6_9PROT</name>
<keyword evidence="6" id="KW-1185">Reference proteome</keyword>
<dbReference type="InterPro" id="IPR000835">
    <property type="entry name" value="HTH_MarR-typ"/>
</dbReference>
<evidence type="ECO:0000256" key="1">
    <source>
        <dbReference type="ARBA" id="ARBA00023015"/>
    </source>
</evidence>
<keyword evidence="1" id="KW-0805">Transcription regulation</keyword>
<comment type="caution">
    <text evidence="5">The sequence shown here is derived from an EMBL/GenBank/DDBJ whole genome shotgun (WGS) entry which is preliminary data.</text>
</comment>
<organism evidence="5 6">
    <name type="scientific">Roseomonas nitratireducens</name>
    <dbReference type="NCBI Taxonomy" id="2820810"/>
    <lineage>
        <taxon>Bacteria</taxon>
        <taxon>Pseudomonadati</taxon>
        <taxon>Pseudomonadota</taxon>
        <taxon>Alphaproteobacteria</taxon>
        <taxon>Acetobacterales</taxon>
        <taxon>Roseomonadaceae</taxon>
        <taxon>Roseomonas</taxon>
    </lineage>
</organism>
<dbReference type="PROSITE" id="PS01117">
    <property type="entry name" value="HTH_MARR_1"/>
    <property type="match status" value="1"/>
</dbReference>
<proteinExistence type="predicted"/>
<evidence type="ECO:0000313" key="5">
    <source>
        <dbReference type="EMBL" id="MBP0462609.1"/>
    </source>
</evidence>
<reference evidence="5 6" key="1">
    <citation type="submission" date="2021-03" db="EMBL/GenBank/DDBJ databases">
        <authorList>
            <person name="So Y."/>
        </authorList>
    </citation>
    <scope>NUCLEOTIDE SEQUENCE [LARGE SCALE GENOMIC DNA]</scope>
    <source>
        <strain evidence="5 6">PWR1</strain>
    </source>
</reference>
<dbReference type="Proteomes" id="UP000680815">
    <property type="component" value="Unassembled WGS sequence"/>
</dbReference>
<dbReference type="PRINTS" id="PR00598">
    <property type="entry name" value="HTHMARR"/>
</dbReference>
<evidence type="ECO:0000256" key="2">
    <source>
        <dbReference type="ARBA" id="ARBA00023125"/>
    </source>
</evidence>